<dbReference type="PANTHER" id="PTHR10963:SF55">
    <property type="entry name" value="GLYCOSIDE HYDROLASE FAMILY 16 PROTEIN"/>
    <property type="match status" value="1"/>
</dbReference>
<proteinExistence type="inferred from homology"/>
<dbReference type="CDD" id="cd08023">
    <property type="entry name" value="GH16_laminarinase_like"/>
    <property type="match status" value="1"/>
</dbReference>
<dbReference type="EMBL" id="RPDH01000003">
    <property type="protein sequence ID" value="RPE06057.1"/>
    <property type="molecule type" value="Genomic_DNA"/>
</dbReference>
<gene>
    <name evidence="3" type="ORF">EGT74_26145</name>
</gene>
<dbReference type="Gene3D" id="2.60.120.200">
    <property type="match status" value="1"/>
</dbReference>
<dbReference type="PANTHER" id="PTHR10963">
    <property type="entry name" value="GLYCOSYL HYDROLASE-RELATED"/>
    <property type="match status" value="1"/>
</dbReference>
<dbReference type="InterPro" id="IPR050546">
    <property type="entry name" value="Glycosyl_Hydrlase_16"/>
</dbReference>
<comment type="similarity">
    <text evidence="1">Belongs to the glycosyl hydrolase 16 family.</text>
</comment>
<feature type="domain" description="GH16" evidence="2">
    <location>
        <begin position="2"/>
        <end position="270"/>
    </location>
</feature>
<evidence type="ECO:0000259" key="2">
    <source>
        <dbReference type="PROSITE" id="PS51762"/>
    </source>
</evidence>
<dbReference type="Pfam" id="PF00722">
    <property type="entry name" value="Glyco_hydro_16"/>
    <property type="match status" value="1"/>
</dbReference>
<evidence type="ECO:0000313" key="4">
    <source>
        <dbReference type="Proteomes" id="UP000278351"/>
    </source>
</evidence>
<dbReference type="InterPro" id="IPR000757">
    <property type="entry name" value="Beta-glucanase-like"/>
</dbReference>
<dbReference type="InterPro" id="IPR013320">
    <property type="entry name" value="ConA-like_dom_sf"/>
</dbReference>
<protein>
    <submittedName>
        <fullName evidence="3">Glycoside hydrolase family 16 protein</fullName>
    </submittedName>
</protein>
<comment type="caution">
    <text evidence="3">The sequence shown here is derived from an EMBL/GenBank/DDBJ whole genome shotgun (WGS) entry which is preliminary data.</text>
</comment>
<accession>A0A3N4PP15</accession>
<dbReference type="PROSITE" id="PS51762">
    <property type="entry name" value="GH16_2"/>
    <property type="match status" value="1"/>
</dbReference>
<dbReference type="GO" id="GO:0005975">
    <property type="term" value="P:carbohydrate metabolic process"/>
    <property type="evidence" value="ECO:0007669"/>
    <property type="project" value="InterPro"/>
</dbReference>
<dbReference type="AlphaFoldDB" id="A0A3N4PP15"/>
<keyword evidence="3" id="KW-0378">Hydrolase</keyword>
<dbReference type="GO" id="GO:0004553">
    <property type="term" value="F:hydrolase activity, hydrolyzing O-glycosyl compounds"/>
    <property type="evidence" value="ECO:0007669"/>
    <property type="project" value="InterPro"/>
</dbReference>
<sequence length="270" mass="31285">MVFSQATPSPGLPPATNSTAYQLVWADEFNTDGRPDPAKWDYEHGFVRNREPQWYQPENASCKNGLLIIEARREKHKNPGYEAGSTDWRRNREYAEYTSSCLITKGKYDFRYGKVVMRAKIDVRKGMWPAFWMLGSNRGPMHWPACGEVDIMEFYRGHLLANACWEGSKEPAWDMQQWPVDKWGGETWAAAFHEWVLEWNEQQMVISVDGLELNTIDLTQTTNQKQGNNPFHENFYLLLNVALGQSGEEIPDSHLPSQMLVDYVRVFQKK</sequence>
<evidence type="ECO:0000256" key="1">
    <source>
        <dbReference type="ARBA" id="ARBA00006865"/>
    </source>
</evidence>
<keyword evidence="4" id="KW-1185">Reference proteome</keyword>
<evidence type="ECO:0000313" key="3">
    <source>
        <dbReference type="EMBL" id="RPE06057.1"/>
    </source>
</evidence>
<dbReference type="Proteomes" id="UP000278351">
    <property type="component" value="Unassembled WGS sequence"/>
</dbReference>
<name>A0A3N4PP15_9BACT</name>
<dbReference type="SUPFAM" id="SSF49899">
    <property type="entry name" value="Concanavalin A-like lectins/glucanases"/>
    <property type="match status" value="1"/>
</dbReference>
<dbReference type="OrthoDB" id="9809583at2"/>
<reference evidence="3 4" key="1">
    <citation type="submission" date="2018-11" db="EMBL/GenBank/DDBJ databases">
        <title>Chitinophaga lutea sp.nov., isolate from arsenic contaminated soil.</title>
        <authorList>
            <person name="Zong Y."/>
        </authorList>
    </citation>
    <scope>NUCLEOTIDE SEQUENCE [LARGE SCALE GENOMIC DNA]</scope>
    <source>
        <strain evidence="3 4">ZY74</strain>
    </source>
</reference>
<organism evidence="3 4">
    <name type="scientific">Chitinophaga lutea</name>
    <dbReference type="NCBI Taxonomy" id="2488634"/>
    <lineage>
        <taxon>Bacteria</taxon>
        <taxon>Pseudomonadati</taxon>
        <taxon>Bacteroidota</taxon>
        <taxon>Chitinophagia</taxon>
        <taxon>Chitinophagales</taxon>
        <taxon>Chitinophagaceae</taxon>
        <taxon>Chitinophaga</taxon>
    </lineage>
</organism>